<reference evidence="1 2" key="1">
    <citation type="submission" date="2021-01" db="EMBL/GenBank/DDBJ databases">
        <title>Genomic Encyclopedia of Type Strains, Phase IV (KMG-IV): sequencing the most valuable type-strain genomes for metagenomic binning, comparative biology and taxonomic classification.</title>
        <authorList>
            <person name="Goeker M."/>
        </authorList>
    </citation>
    <scope>NUCLEOTIDE SEQUENCE [LARGE SCALE GENOMIC DNA]</scope>
    <source>
        <strain evidence="1 2">DSM 103394</strain>
    </source>
</reference>
<organism evidence="1 2">
    <name type="scientific">Bacillus capparidis</name>
    <dbReference type="NCBI Taxonomy" id="1840411"/>
    <lineage>
        <taxon>Bacteria</taxon>
        <taxon>Bacillati</taxon>
        <taxon>Bacillota</taxon>
        <taxon>Bacilli</taxon>
        <taxon>Bacillales</taxon>
        <taxon>Bacillaceae</taxon>
        <taxon>Bacillus</taxon>
    </lineage>
</organism>
<dbReference type="EMBL" id="JAFDST010000002">
    <property type="protein sequence ID" value="MBP1081945.1"/>
    <property type="molecule type" value="Genomic_DNA"/>
</dbReference>
<evidence type="ECO:0008006" key="3">
    <source>
        <dbReference type="Google" id="ProtNLM"/>
    </source>
</evidence>
<protein>
    <recommendedName>
        <fullName evidence="3">Glyoxalase</fullName>
    </recommendedName>
</protein>
<keyword evidence="2" id="KW-1185">Reference proteome</keyword>
<name>A0ABS4CX65_9BACI</name>
<evidence type="ECO:0000313" key="1">
    <source>
        <dbReference type="EMBL" id="MBP1081945.1"/>
    </source>
</evidence>
<evidence type="ECO:0000313" key="2">
    <source>
        <dbReference type="Proteomes" id="UP000674416"/>
    </source>
</evidence>
<accession>A0ABS4CX65</accession>
<comment type="caution">
    <text evidence="1">The sequence shown here is derived from an EMBL/GenBank/DDBJ whole genome shotgun (WGS) entry which is preliminary data.</text>
</comment>
<sequence length="36" mass="4160">MKIPLFVAKIGQIETWMAFFKDTEDNTLALMSEVQI</sequence>
<dbReference type="Proteomes" id="UP000674416">
    <property type="component" value="Unassembled WGS sequence"/>
</dbReference>
<proteinExistence type="predicted"/>
<gene>
    <name evidence="1" type="ORF">JOC74_002438</name>
</gene>